<dbReference type="SUPFAM" id="SSF111369">
    <property type="entry name" value="HlyD-like secretion proteins"/>
    <property type="match status" value="1"/>
</dbReference>
<evidence type="ECO:0000313" key="8">
    <source>
        <dbReference type="Proteomes" id="UP000002985"/>
    </source>
</evidence>
<evidence type="ECO:0000259" key="6">
    <source>
        <dbReference type="Pfam" id="PF25989"/>
    </source>
</evidence>
<dbReference type="STRING" id="247490.KSU1_C1150"/>
<feature type="domain" description="YknX-like C-terminal permuted SH3-like" evidence="6">
    <location>
        <begin position="339"/>
        <end position="401"/>
    </location>
</feature>
<keyword evidence="8" id="KW-1185">Reference proteome</keyword>
<feature type="domain" description="Multidrug resistance protein MdtA-like barrel-sandwich hybrid" evidence="4">
    <location>
        <begin position="81"/>
        <end position="232"/>
    </location>
</feature>
<evidence type="ECO:0000259" key="4">
    <source>
        <dbReference type="Pfam" id="PF25917"/>
    </source>
</evidence>
<feature type="domain" description="Multidrug resistance protein MdtA-like alpha-helical hairpin" evidence="3">
    <location>
        <begin position="123"/>
        <end position="205"/>
    </location>
</feature>
<dbReference type="GO" id="GO:1990281">
    <property type="term" value="C:efflux pump complex"/>
    <property type="evidence" value="ECO:0007669"/>
    <property type="project" value="TreeGrafter"/>
</dbReference>
<keyword evidence="2" id="KW-1133">Transmembrane helix</keyword>
<evidence type="ECO:0000259" key="5">
    <source>
        <dbReference type="Pfam" id="PF25954"/>
    </source>
</evidence>
<dbReference type="Proteomes" id="UP000002985">
    <property type="component" value="Unassembled WGS sequence"/>
</dbReference>
<evidence type="ECO:0000259" key="3">
    <source>
        <dbReference type="Pfam" id="PF25876"/>
    </source>
</evidence>
<evidence type="ECO:0000256" key="2">
    <source>
        <dbReference type="SAM" id="Phobius"/>
    </source>
</evidence>
<protein>
    <submittedName>
        <fullName evidence="7">Putative transporter protein</fullName>
    </submittedName>
</protein>
<dbReference type="GO" id="GO:0015562">
    <property type="term" value="F:efflux transmembrane transporter activity"/>
    <property type="evidence" value="ECO:0007669"/>
    <property type="project" value="TreeGrafter"/>
</dbReference>
<dbReference type="OrthoDB" id="9789643at2"/>
<name>I3IM01_9BACT</name>
<accession>I3IM01</accession>
<dbReference type="InterPro" id="IPR058637">
    <property type="entry name" value="YknX-like_C"/>
</dbReference>
<dbReference type="InterPro" id="IPR058624">
    <property type="entry name" value="MdtA-like_HH"/>
</dbReference>
<dbReference type="Gene3D" id="2.40.420.20">
    <property type="match status" value="1"/>
</dbReference>
<comment type="similarity">
    <text evidence="1">Belongs to the membrane fusion protein (MFP) (TC 8.A.1) family.</text>
</comment>
<dbReference type="eggNOG" id="COG0845">
    <property type="taxonomic scope" value="Bacteria"/>
</dbReference>
<dbReference type="AlphaFoldDB" id="I3IM01"/>
<dbReference type="InterPro" id="IPR058792">
    <property type="entry name" value="Beta-barrel_RND_2"/>
</dbReference>
<sequence length="405" mass="44589">MINKDLAKLTIDKSNVKYYHSTRKKLFFKILAFIGIPILGLILYLLIFNPVVEVEVTTVSKVYPSQMFTLLNASGYVVAQRKASVASKITGQIEWLGVEEGSQVKKGQIIARLEGKDARAAREQAKANLDNAISNLKIAKVEMNDALLHYNRQKELVSHGIVPQSEFDIAEARYKRAKAAVSAAESSIHAYKAALRSADVAVNYTYIRAPFDAVVLTKDADIGDIITPLGAAANAKAAVVTIADMDSLLVEADVSESNLQKVKVDQPCEIQLDALPETRFRGKVHMIVPTADRSKASVMIKVKFLDRDKRVLPEMSAKVAFLERPVTEEEQKPKTAVNTETVVTYNSSKFAFLIKDNHVTKVPLTTGTQIGDMVEVLDGVKPGDKVVINPPRTLKDGSRIKIEEK</sequence>
<dbReference type="InterPro" id="IPR058625">
    <property type="entry name" value="MdtA-like_BSH"/>
</dbReference>
<reference evidence="7 8" key="1">
    <citation type="journal article" date="2012" name="FEBS Lett.">
        <title>Anammox organism KSU-1 expresses a NirK-type copper-containing nitrite reductase instead of a NirS-type with cytochrome cd1.</title>
        <authorList>
            <person name="Hira D."/>
            <person name="Toh H."/>
            <person name="Migita C.T."/>
            <person name="Okubo H."/>
            <person name="Nishiyama T."/>
            <person name="Hattori M."/>
            <person name="Furukawa K."/>
            <person name="Fujii T."/>
        </authorList>
    </citation>
    <scope>NUCLEOTIDE SEQUENCE [LARGE SCALE GENOMIC DNA]</scope>
</reference>
<feature type="transmembrane region" description="Helical" evidence="2">
    <location>
        <begin position="26"/>
        <end position="47"/>
    </location>
</feature>
<dbReference type="Pfam" id="PF25917">
    <property type="entry name" value="BSH_RND"/>
    <property type="match status" value="1"/>
</dbReference>
<feature type="domain" description="CusB-like beta-barrel" evidence="5">
    <location>
        <begin position="250"/>
        <end position="321"/>
    </location>
</feature>
<organism evidence="7 8">
    <name type="scientific">Candidatus Jettenia caeni</name>
    <dbReference type="NCBI Taxonomy" id="247490"/>
    <lineage>
        <taxon>Bacteria</taxon>
        <taxon>Pseudomonadati</taxon>
        <taxon>Planctomycetota</taxon>
        <taxon>Candidatus Brocadiia</taxon>
        <taxon>Candidatus Brocadiales</taxon>
        <taxon>Candidatus Brocadiaceae</taxon>
        <taxon>Candidatus Jettenia</taxon>
    </lineage>
</organism>
<dbReference type="PANTHER" id="PTHR30469:SF38">
    <property type="entry name" value="HLYD FAMILY SECRETION PROTEIN"/>
    <property type="match status" value="1"/>
</dbReference>
<keyword evidence="2" id="KW-0472">Membrane</keyword>
<proteinExistence type="inferred from homology"/>
<dbReference type="Gene3D" id="1.10.287.470">
    <property type="entry name" value="Helix hairpin bin"/>
    <property type="match status" value="1"/>
</dbReference>
<dbReference type="Pfam" id="PF25954">
    <property type="entry name" value="Beta-barrel_RND_2"/>
    <property type="match status" value="1"/>
</dbReference>
<dbReference type="InterPro" id="IPR006143">
    <property type="entry name" value="RND_pump_MFP"/>
</dbReference>
<dbReference type="Gene3D" id="2.40.30.170">
    <property type="match status" value="1"/>
</dbReference>
<dbReference type="Pfam" id="PF25989">
    <property type="entry name" value="YknX_C"/>
    <property type="match status" value="1"/>
</dbReference>
<dbReference type="PANTHER" id="PTHR30469">
    <property type="entry name" value="MULTIDRUG RESISTANCE PROTEIN MDTA"/>
    <property type="match status" value="1"/>
</dbReference>
<comment type="caution">
    <text evidence="7">The sequence shown here is derived from an EMBL/GenBank/DDBJ whole genome shotgun (WGS) entry which is preliminary data.</text>
</comment>
<evidence type="ECO:0000313" key="7">
    <source>
        <dbReference type="EMBL" id="GAB62746.1"/>
    </source>
</evidence>
<evidence type="ECO:0000256" key="1">
    <source>
        <dbReference type="ARBA" id="ARBA00009477"/>
    </source>
</evidence>
<gene>
    <name evidence="7" type="ORF">KSU1_C1150</name>
</gene>
<dbReference type="EMBL" id="BAFH01000003">
    <property type="protein sequence ID" value="GAB62746.1"/>
    <property type="molecule type" value="Genomic_DNA"/>
</dbReference>
<keyword evidence="2" id="KW-0812">Transmembrane</keyword>
<dbReference type="Pfam" id="PF25876">
    <property type="entry name" value="HH_MFP_RND"/>
    <property type="match status" value="1"/>
</dbReference>
<dbReference type="Gene3D" id="2.40.50.100">
    <property type="match status" value="1"/>
</dbReference>
<dbReference type="NCBIfam" id="TIGR01730">
    <property type="entry name" value="RND_mfp"/>
    <property type="match status" value="1"/>
</dbReference>